<protein>
    <recommendedName>
        <fullName evidence="3">AB hydrolase-1 domain-containing protein</fullName>
    </recommendedName>
</protein>
<evidence type="ECO:0000313" key="1">
    <source>
        <dbReference type="EMBL" id="OAA66345.1"/>
    </source>
</evidence>
<gene>
    <name evidence="1" type="ORF">LEL_10444</name>
</gene>
<organism evidence="1 2">
    <name type="scientific">Akanthomyces lecanii RCEF 1005</name>
    <dbReference type="NCBI Taxonomy" id="1081108"/>
    <lineage>
        <taxon>Eukaryota</taxon>
        <taxon>Fungi</taxon>
        <taxon>Dikarya</taxon>
        <taxon>Ascomycota</taxon>
        <taxon>Pezizomycotina</taxon>
        <taxon>Sordariomycetes</taxon>
        <taxon>Hypocreomycetidae</taxon>
        <taxon>Hypocreales</taxon>
        <taxon>Cordycipitaceae</taxon>
        <taxon>Akanthomyces</taxon>
        <taxon>Cordyceps confragosa</taxon>
    </lineage>
</organism>
<dbReference type="OrthoDB" id="294702at2759"/>
<evidence type="ECO:0000313" key="2">
    <source>
        <dbReference type="Proteomes" id="UP000076881"/>
    </source>
</evidence>
<dbReference type="InterPro" id="IPR029058">
    <property type="entry name" value="AB_hydrolase_fold"/>
</dbReference>
<dbReference type="EMBL" id="AZHF01000013">
    <property type="protein sequence ID" value="OAA66345.1"/>
    <property type="molecule type" value="Genomic_DNA"/>
</dbReference>
<dbReference type="Proteomes" id="UP000076881">
    <property type="component" value="Unassembled WGS sequence"/>
</dbReference>
<sequence>MAGSDTIDKCVQFLNAPGFHQRFSLPATPERDALNISYSDLGRQPTGNQPNSPPALLFMPGMLASRFQAVLLHIVGTKMGVRVLTIDRFGIGQSTDVPIAQRISTWVEVVPKLLAHLDIPHVALASHSAGTIYLLNTLYSCRQILSPTRPYAVLMAPFVDIRHSGVKLLQAAQLLPSTVLGCFDSVAKSLDTYVGPIIGSSLSFMDSWFPSAAEPEPAAVARLLRWQSEYGMPNDFLDAILRAAVRAGMAESTKGLNDETRLCLKKSVPWGECEDFHEYVKKLAAREEQRAEGSRLRVKILFAQQDSMIGQRGRQYMEECWERNCRTETGQAFDVLAKTVDDTDHDGVPGRLTVLEEILGDVLGEVKVAEVEL</sequence>
<dbReference type="STRING" id="1081108.A0A167YI21"/>
<dbReference type="AlphaFoldDB" id="A0A167YI21"/>
<accession>A0A167YI21</accession>
<dbReference type="SUPFAM" id="SSF53474">
    <property type="entry name" value="alpha/beta-Hydrolases"/>
    <property type="match status" value="1"/>
</dbReference>
<keyword evidence="2" id="KW-1185">Reference proteome</keyword>
<evidence type="ECO:0008006" key="3">
    <source>
        <dbReference type="Google" id="ProtNLM"/>
    </source>
</evidence>
<proteinExistence type="predicted"/>
<comment type="caution">
    <text evidence="1">The sequence shown here is derived from an EMBL/GenBank/DDBJ whole genome shotgun (WGS) entry which is preliminary data.</text>
</comment>
<reference evidence="1 2" key="1">
    <citation type="journal article" date="2016" name="Genome Biol. Evol.">
        <title>Divergent and convergent evolution of fungal pathogenicity.</title>
        <authorList>
            <person name="Shang Y."/>
            <person name="Xiao G."/>
            <person name="Zheng P."/>
            <person name="Cen K."/>
            <person name="Zhan S."/>
            <person name="Wang C."/>
        </authorList>
    </citation>
    <scope>NUCLEOTIDE SEQUENCE [LARGE SCALE GENOMIC DNA]</scope>
    <source>
        <strain evidence="1 2">RCEF 1005</strain>
    </source>
</reference>
<dbReference type="Gene3D" id="3.40.50.1820">
    <property type="entry name" value="alpha/beta hydrolase"/>
    <property type="match status" value="1"/>
</dbReference>
<name>A0A167YI21_CORDF</name>